<dbReference type="Gene3D" id="3.30.10.10">
    <property type="entry name" value="Trypsin Inhibitor V, subunit A"/>
    <property type="match status" value="1"/>
</dbReference>
<keyword evidence="3" id="KW-1185">Reference proteome</keyword>
<evidence type="ECO:0000313" key="3">
    <source>
        <dbReference type="Proteomes" id="UP000599009"/>
    </source>
</evidence>
<proteinExistence type="predicted"/>
<accession>A0ABQ2EME9</accession>
<feature type="chain" id="PRO_5046416156" description="Peptidase inhibitor I78 family protein" evidence="1">
    <location>
        <begin position="29"/>
        <end position="112"/>
    </location>
</feature>
<organism evidence="2 3">
    <name type="scientific">Luteimonas terricola</name>
    <dbReference type="NCBI Taxonomy" id="645597"/>
    <lineage>
        <taxon>Bacteria</taxon>
        <taxon>Pseudomonadati</taxon>
        <taxon>Pseudomonadota</taxon>
        <taxon>Gammaproteobacteria</taxon>
        <taxon>Lysobacterales</taxon>
        <taxon>Lysobacteraceae</taxon>
        <taxon>Luteimonas</taxon>
    </lineage>
</organism>
<feature type="signal peptide" evidence="1">
    <location>
        <begin position="1"/>
        <end position="28"/>
    </location>
</feature>
<dbReference type="InterPro" id="IPR021719">
    <property type="entry name" value="Prot_inh_I78"/>
</dbReference>
<dbReference type="EMBL" id="BMME01000002">
    <property type="protein sequence ID" value="GGK16552.1"/>
    <property type="molecule type" value="Genomic_DNA"/>
</dbReference>
<dbReference type="Pfam" id="PF11720">
    <property type="entry name" value="Inhibitor_I78"/>
    <property type="match status" value="1"/>
</dbReference>
<protein>
    <recommendedName>
        <fullName evidence="4">Peptidase inhibitor I78 family protein</fullName>
    </recommendedName>
</protein>
<dbReference type="PANTHER" id="PTHR39600:SF1">
    <property type="entry name" value="PEPTIDASE INHIBITOR I78 FAMILY PROTEIN"/>
    <property type="match status" value="1"/>
</dbReference>
<dbReference type="Proteomes" id="UP000599009">
    <property type="component" value="Unassembled WGS sequence"/>
</dbReference>
<evidence type="ECO:0008006" key="4">
    <source>
        <dbReference type="Google" id="ProtNLM"/>
    </source>
</evidence>
<keyword evidence="1" id="KW-0732">Signal</keyword>
<evidence type="ECO:0000313" key="2">
    <source>
        <dbReference type="EMBL" id="GGK16552.1"/>
    </source>
</evidence>
<dbReference type="PANTHER" id="PTHR39600">
    <property type="entry name" value="PEPTIDASE INHIBITOR I78 FAMILY PROTEIN"/>
    <property type="match status" value="1"/>
</dbReference>
<dbReference type="RefSeq" id="WP_132987153.1">
    <property type="nucleotide sequence ID" value="NZ_BMME01000002.1"/>
</dbReference>
<reference evidence="3" key="1">
    <citation type="journal article" date="2019" name="Int. J. Syst. Evol. Microbiol.">
        <title>The Global Catalogue of Microorganisms (GCM) 10K type strain sequencing project: providing services to taxonomists for standard genome sequencing and annotation.</title>
        <authorList>
            <consortium name="The Broad Institute Genomics Platform"/>
            <consortium name="The Broad Institute Genome Sequencing Center for Infectious Disease"/>
            <person name="Wu L."/>
            <person name="Ma J."/>
        </authorList>
    </citation>
    <scope>NUCLEOTIDE SEQUENCE [LARGE SCALE GENOMIC DNA]</scope>
    <source>
        <strain evidence="3">CGMCC 1.8985</strain>
    </source>
</reference>
<comment type="caution">
    <text evidence="2">The sequence shown here is derived from an EMBL/GenBank/DDBJ whole genome shotgun (WGS) entry which is preliminary data.</text>
</comment>
<name>A0ABQ2EME9_9GAMM</name>
<dbReference type="PROSITE" id="PS51257">
    <property type="entry name" value="PROKAR_LIPOPROTEIN"/>
    <property type="match status" value="1"/>
</dbReference>
<gene>
    <name evidence="2" type="ORF">GCM10011394_27210</name>
</gene>
<evidence type="ECO:0000256" key="1">
    <source>
        <dbReference type="SAM" id="SignalP"/>
    </source>
</evidence>
<sequence length="112" mass="11525">MHDHRPARTLAALLVAPLACMVAACSTAREPASDRPPPTIIDGVSGSCDDKAAAAFVGQTISEDVSAKAKAAAGAQGVRVIRPGMAVTMDYRAGRLNLHLDDAGRITRVTCG</sequence>